<dbReference type="AlphaFoldDB" id="A0A0N4XZE2"/>
<protein>
    <submittedName>
        <fullName evidence="4">Secreted protein</fullName>
    </submittedName>
</protein>
<keyword evidence="1" id="KW-1015">Disulfide bond</keyword>
<dbReference type="Proteomes" id="UP000271162">
    <property type="component" value="Unassembled WGS sequence"/>
</dbReference>
<evidence type="ECO:0000313" key="4">
    <source>
        <dbReference type="WBParaSite" id="NBR_0000853801-mRNA-1"/>
    </source>
</evidence>
<dbReference type="GO" id="GO:0030297">
    <property type="term" value="F:transmembrane receptor protein tyrosine kinase activator activity"/>
    <property type="evidence" value="ECO:0007669"/>
    <property type="project" value="TreeGrafter"/>
</dbReference>
<dbReference type="EMBL" id="UYSL01020019">
    <property type="protein sequence ID" value="VDL72128.1"/>
    <property type="molecule type" value="Genomic_DNA"/>
</dbReference>
<name>A0A0N4XZE2_NIPBR</name>
<evidence type="ECO:0000256" key="1">
    <source>
        <dbReference type="ARBA" id="ARBA00023157"/>
    </source>
</evidence>
<gene>
    <name evidence="2" type="ORF">NBR_LOCUS8539</name>
</gene>
<dbReference type="PANTHER" id="PTHR21105">
    <property type="entry name" value="GH16255P"/>
    <property type="match status" value="1"/>
</dbReference>
<dbReference type="GO" id="GO:0043195">
    <property type="term" value="C:terminal bouton"/>
    <property type="evidence" value="ECO:0007669"/>
    <property type="project" value="TreeGrafter"/>
</dbReference>
<dbReference type="GO" id="GO:0043410">
    <property type="term" value="P:positive regulation of MAPK cascade"/>
    <property type="evidence" value="ECO:0007669"/>
    <property type="project" value="TreeGrafter"/>
</dbReference>
<reference evidence="4" key="1">
    <citation type="submission" date="2017-02" db="UniProtKB">
        <authorList>
            <consortium name="WormBaseParasite"/>
        </authorList>
    </citation>
    <scope>IDENTIFICATION</scope>
</reference>
<dbReference type="PANTHER" id="PTHR21105:SF1">
    <property type="entry name" value="SECRETED PROTEIN"/>
    <property type="match status" value="1"/>
</dbReference>
<dbReference type="InterPro" id="IPR036055">
    <property type="entry name" value="LDL_receptor-like_sf"/>
</dbReference>
<evidence type="ECO:0000313" key="2">
    <source>
        <dbReference type="EMBL" id="VDL72128.1"/>
    </source>
</evidence>
<proteinExistence type="predicted"/>
<organism evidence="4">
    <name type="scientific">Nippostrongylus brasiliensis</name>
    <name type="common">Rat hookworm</name>
    <dbReference type="NCBI Taxonomy" id="27835"/>
    <lineage>
        <taxon>Eukaryota</taxon>
        <taxon>Metazoa</taxon>
        <taxon>Ecdysozoa</taxon>
        <taxon>Nematoda</taxon>
        <taxon>Chromadorea</taxon>
        <taxon>Rhabditida</taxon>
        <taxon>Rhabditina</taxon>
        <taxon>Rhabditomorpha</taxon>
        <taxon>Strongyloidea</taxon>
        <taxon>Heligmosomidae</taxon>
        <taxon>Nippostrongylus</taxon>
    </lineage>
</organism>
<dbReference type="Gene3D" id="4.10.400.10">
    <property type="entry name" value="Low-density Lipoprotein Receptor"/>
    <property type="match status" value="1"/>
</dbReference>
<dbReference type="WBParaSite" id="NBR_0000853801-mRNA-1">
    <property type="protein sequence ID" value="NBR_0000853801-mRNA-1"/>
    <property type="gene ID" value="NBR_0000853801"/>
</dbReference>
<sequence length="165" mass="19027">MRSLLPVLYVLANYVNLGKSITTAVSAEEVRKIVDDMQQLHNDSSFNFGVRKMPSASQLNEQYVKWPQHHCRRHGKDLSACSRQFAHEAVTCIGVRQMCDGTKNCPYGDDEDPTRCLFHRLSMDEMNRIRLAFSHLMEKGKRRKQPIVWKDDEGKVRDQNGDFVA</sequence>
<dbReference type="STRING" id="27835.A0A0N4XZE2"/>
<reference evidence="2 3" key="2">
    <citation type="submission" date="2018-11" db="EMBL/GenBank/DDBJ databases">
        <authorList>
            <consortium name="Pathogen Informatics"/>
        </authorList>
    </citation>
    <scope>NUCLEOTIDE SEQUENCE [LARGE SCALE GENOMIC DNA]</scope>
</reference>
<accession>A0A0N4XZE2</accession>
<dbReference type="OrthoDB" id="5789679at2759"/>
<evidence type="ECO:0000313" key="3">
    <source>
        <dbReference type="Proteomes" id="UP000271162"/>
    </source>
</evidence>
<keyword evidence="3" id="KW-1185">Reference proteome</keyword>